<dbReference type="AlphaFoldDB" id="M1YXX0"/>
<dbReference type="Pfam" id="PF07883">
    <property type="entry name" value="Cupin_2"/>
    <property type="match status" value="1"/>
</dbReference>
<dbReference type="Gene3D" id="2.60.120.10">
    <property type="entry name" value="Jelly Rolls"/>
    <property type="match status" value="1"/>
</dbReference>
<dbReference type="STRING" id="1266370.NITGR_280053"/>
<accession>M1YXX0</accession>
<dbReference type="InParanoid" id="M1YXX0"/>
<dbReference type="RefSeq" id="WP_005007703.1">
    <property type="nucleotide sequence ID" value="NZ_HG422173.1"/>
</dbReference>
<dbReference type="InterPro" id="IPR013096">
    <property type="entry name" value="Cupin_2"/>
</dbReference>
<comment type="caution">
    <text evidence="2">The sequence shown here is derived from an EMBL/GenBank/DDBJ whole genome shotgun (WGS) entry which is preliminary data.</text>
</comment>
<evidence type="ECO:0000313" key="3">
    <source>
        <dbReference type="Proteomes" id="UP000011704"/>
    </source>
</evidence>
<reference evidence="2 3" key="1">
    <citation type="journal article" date="2013" name="Front. Microbiol.">
        <title>The genome of Nitrospina gracilis illuminates the metabolism and evolution of the major marine nitrite oxidizer.</title>
        <authorList>
            <person name="Luecker S."/>
            <person name="Nowka B."/>
            <person name="Rattei T."/>
            <person name="Spieck E."/>
            <person name="and Daims H."/>
        </authorList>
    </citation>
    <scope>NUCLEOTIDE SEQUENCE [LARGE SCALE GENOMIC DNA]</scope>
    <source>
        <strain evidence="2 3">3/211</strain>
    </source>
</reference>
<name>M1YXX0_NITG3</name>
<organism evidence="2 3">
    <name type="scientific">Nitrospina gracilis (strain 3/211)</name>
    <dbReference type="NCBI Taxonomy" id="1266370"/>
    <lineage>
        <taxon>Bacteria</taxon>
        <taxon>Pseudomonadati</taxon>
        <taxon>Nitrospinota/Tectimicrobiota group</taxon>
        <taxon>Nitrospinota</taxon>
        <taxon>Nitrospinia</taxon>
        <taxon>Nitrospinales</taxon>
        <taxon>Nitrospinaceae</taxon>
        <taxon>Nitrospina</taxon>
    </lineage>
</organism>
<gene>
    <name evidence="2" type="ORF">NITGR_280053</name>
</gene>
<dbReference type="EMBL" id="CAQJ01000031">
    <property type="protein sequence ID" value="CCQ90337.1"/>
    <property type="molecule type" value="Genomic_DNA"/>
</dbReference>
<dbReference type="InterPro" id="IPR014710">
    <property type="entry name" value="RmlC-like_jellyroll"/>
</dbReference>
<protein>
    <recommendedName>
        <fullName evidence="1">Cupin type-2 domain-containing protein</fullName>
    </recommendedName>
</protein>
<sequence>MDPGRIARDWKRRGHSFGEFRDPAGRRREGFVHEVDELFMVGEGRIEIEIEGAVGRPQPGEEVFIPARAVHSARNIGGTSACWLYGYRKTT</sequence>
<keyword evidence="3" id="KW-1185">Reference proteome</keyword>
<dbReference type="InterPro" id="IPR011051">
    <property type="entry name" value="RmlC_Cupin_sf"/>
</dbReference>
<dbReference type="Proteomes" id="UP000011704">
    <property type="component" value="Unassembled WGS sequence"/>
</dbReference>
<proteinExistence type="predicted"/>
<evidence type="ECO:0000313" key="2">
    <source>
        <dbReference type="EMBL" id="CCQ90337.1"/>
    </source>
</evidence>
<feature type="domain" description="Cupin type-2" evidence="1">
    <location>
        <begin position="23"/>
        <end position="84"/>
    </location>
</feature>
<dbReference type="HOGENOM" id="CLU_2410711_0_0_0"/>
<dbReference type="SUPFAM" id="SSF51182">
    <property type="entry name" value="RmlC-like cupins"/>
    <property type="match status" value="1"/>
</dbReference>
<dbReference type="OrthoDB" id="9793521at2"/>
<evidence type="ECO:0000259" key="1">
    <source>
        <dbReference type="Pfam" id="PF07883"/>
    </source>
</evidence>